<keyword evidence="5" id="KW-0175">Coiled coil</keyword>
<dbReference type="Proteomes" id="UP000243807">
    <property type="component" value="Chromosome"/>
</dbReference>
<feature type="domain" description="CusB-like beta-barrel" evidence="7">
    <location>
        <begin position="250"/>
        <end position="337"/>
    </location>
</feature>
<evidence type="ECO:0000256" key="5">
    <source>
        <dbReference type="ARBA" id="ARBA00023054"/>
    </source>
</evidence>
<accession>A0A1P8UIU5</accession>
<keyword evidence="4" id="KW-0574">Periplasm</keyword>
<dbReference type="RefSeq" id="WP_076837327.1">
    <property type="nucleotide sequence ID" value="NZ_CP019434.1"/>
</dbReference>
<keyword evidence="3" id="KW-0732">Signal</keyword>
<dbReference type="InterPro" id="IPR058792">
    <property type="entry name" value="Beta-barrel_RND_2"/>
</dbReference>
<comment type="similarity">
    <text evidence="2">Belongs to the UPF0194 family.</text>
</comment>
<dbReference type="STRING" id="1765967.BW247_11815"/>
<dbReference type="GO" id="GO:1990195">
    <property type="term" value="C:macrolide transmembrane transporter complex"/>
    <property type="evidence" value="ECO:0007669"/>
    <property type="project" value="InterPro"/>
</dbReference>
<evidence type="ECO:0000313" key="8">
    <source>
        <dbReference type="EMBL" id="APZ43691.1"/>
    </source>
</evidence>
<evidence type="ECO:0000259" key="7">
    <source>
        <dbReference type="Pfam" id="PF25954"/>
    </source>
</evidence>
<feature type="domain" description="YbhG-like alpha-helical hairpin" evidence="6">
    <location>
        <begin position="85"/>
        <end position="213"/>
    </location>
</feature>
<dbReference type="KEGG" id="afy:BW247_11815"/>
<dbReference type="Pfam" id="PF25881">
    <property type="entry name" value="HH_YBHG"/>
    <property type="match status" value="1"/>
</dbReference>
<comment type="subcellular location">
    <subcellularLocation>
        <location evidence="1">Periplasm</location>
    </subcellularLocation>
</comment>
<dbReference type="GO" id="GO:1990961">
    <property type="term" value="P:xenobiotic detoxification by transmembrane export across the plasma membrane"/>
    <property type="evidence" value="ECO:0007669"/>
    <property type="project" value="InterPro"/>
</dbReference>
<dbReference type="OrthoDB" id="9813967at2"/>
<evidence type="ECO:0000256" key="3">
    <source>
        <dbReference type="ARBA" id="ARBA00022729"/>
    </source>
</evidence>
<dbReference type="Gene3D" id="2.40.50.100">
    <property type="match status" value="2"/>
</dbReference>
<evidence type="ECO:0008006" key="10">
    <source>
        <dbReference type="Google" id="ProtNLM"/>
    </source>
</evidence>
<dbReference type="InterPro" id="IPR050465">
    <property type="entry name" value="UPF0194_transport"/>
</dbReference>
<organism evidence="8 9">
    <name type="scientific">Acidihalobacter ferrooxydans</name>
    <dbReference type="NCBI Taxonomy" id="1765967"/>
    <lineage>
        <taxon>Bacteria</taxon>
        <taxon>Pseudomonadati</taxon>
        <taxon>Pseudomonadota</taxon>
        <taxon>Gammaproteobacteria</taxon>
        <taxon>Chromatiales</taxon>
        <taxon>Ectothiorhodospiraceae</taxon>
        <taxon>Acidihalobacter</taxon>
    </lineage>
</organism>
<dbReference type="SUPFAM" id="SSF111369">
    <property type="entry name" value="HlyD-like secretion proteins"/>
    <property type="match status" value="2"/>
</dbReference>
<dbReference type="AlphaFoldDB" id="A0A1P8UIU5"/>
<evidence type="ECO:0000259" key="6">
    <source>
        <dbReference type="Pfam" id="PF25881"/>
    </source>
</evidence>
<proteinExistence type="inferred from homology"/>
<dbReference type="Gene3D" id="2.40.30.170">
    <property type="match status" value="1"/>
</dbReference>
<reference evidence="8 9" key="1">
    <citation type="submission" date="2017-01" db="EMBL/GenBank/DDBJ databases">
        <title>Draft sequence of Acidihalobacter ferrooxidans strain DSM 14175 (strain V8).</title>
        <authorList>
            <person name="Khaleque H.N."/>
            <person name="Ramsay J.P."/>
            <person name="Murphy R.J.T."/>
            <person name="Kaksonen A.H."/>
            <person name="Boxall N.J."/>
            <person name="Watkin E.L.J."/>
        </authorList>
    </citation>
    <scope>NUCLEOTIDE SEQUENCE [LARGE SCALE GENOMIC DNA]</scope>
    <source>
        <strain evidence="8 9">V8</strain>
    </source>
</reference>
<dbReference type="Gene3D" id="6.10.140.1990">
    <property type="match status" value="1"/>
</dbReference>
<sequence>MAPTRAKRSHLAPIVLALLGIALLGAAGYGLYGSQADRQSNGSLTLYGNIDLREVQLAFNDAGRIAQMYVQAGDHVQRGQLLATLDTRRFNADLQRAAAQTAAAKAALDTLLAGTRPEDIARLRALVAADTAQLRIATLTYRRLDRLAAQHVTSPQSRDEARATMQAAAGKLDADRAALALAVAGPRKQDIAQARAQLDAAQAAQALAQQTLNDAALHAPSAGVIRDRILEPGDMASPAAPVYSLALTNPLWARVYVDEADLGRIKLGLPATVSSDSFPGERFKGWVGYLSPSAEFTPKSVQTTRVRTELVYQARVYVCDAHNRLRLGMPVTVHIDTTAAPVQRGASPCAAHAAQ</sequence>
<evidence type="ECO:0000256" key="2">
    <source>
        <dbReference type="ARBA" id="ARBA00010602"/>
    </source>
</evidence>
<dbReference type="PANTHER" id="PTHR32347:SF29">
    <property type="entry name" value="UPF0194 MEMBRANE PROTEIN YBHG"/>
    <property type="match status" value="1"/>
</dbReference>
<evidence type="ECO:0000256" key="1">
    <source>
        <dbReference type="ARBA" id="ARBA00004418"/>
    </source>
</evidence>
<gene>
    <name evidence="8" type="ORF">BW247_11815</name>
</gene>
<dbReference type="PANTHER" id="PTHR32347">
    <property type="entry name" value="EFFLUX SYSTEM COMPONENT YKNX-RELATED"/>
    <property type="match status" value="1"/>
</dbReference>
<name>A0A1P8UIU5_9GAMM</name>
<dbReference type="PRINTS" id="PR01490">
    <property type="entry name" value="RTXTOXIND"/>
</dbReference>
<evidence type="ECO:0000256" key="4">
    <source>
        <dbReference type="ARBA" id="ARBA00022764"/>
    </source>
</evidence>
<keyword evidence="9" id="KW-1185">Reference proteome</keyword>
<protein>
    <recommendedName>
        <fullName evidence="10">Hemolysin D</fullName>
    </recommendedName>
</protein>
<dbReference type="InterPro" id="IPR059052">
    <property type="entry name" value="HH_YbhG-like"/>
</dbReference>
<dbReference type="GO" id="GO:0019898">
    <property type="term" value="C:extrinsic component of membrane"/>
    <property type="evidence" value="ECO:0007669"/>
    <property type="project" value="InterPro"/>
</dbReference>
<dbReference type="Pfam" id="PF25954">
    <property type="entry name" value="Beta-barrel_RND_2"/>
    <property type="match status" value="1"/>
</dbReference>
<dbReference type="InterPro" id="IPR030190">
    <property type="entry name" value="MacA_alpha-hairpin_sf"/>
</dbReference>
<evidence type="ECO:0000313" key="9">
    <source>
        <dbReference type="Proteomes" id="UP000243807"/>
    </source>
</evidence>
<dbReference type="GO" id="GO:0042597">
    <property type="term" value="C:periplasmic space"/>
    <property type="evidence" value="ECO:0007669"/>
    <property type="project" value="UniProtKB-SubCell"/>
</dbReference>
<dbReference type="EMBL" id="CP019434">
    <property type="protein sequence ID" value="APZ43691.1"/>
    <property type="molecule type" value="Genomic_DNA"/>
</dbReference>